<organism evidence="1">
    <name type="scientific">Zea mays</name>
    <name type="common">Maize</name>
    <dbReference type="NCBI Taxonomy" id="4577"/>
    <lineage>
        <taxon>Eukaryota</taxon>
        <taxon>Viridiplantae</taxon>
        <taxon>Streptophyta</taxon>
        <taxon>Embryophyta</taxon>
        <taxon>Tracheophyta</taxon>
        <taxon>Spermatophyta</taxon>
        <taxon>Magnoliopsida</taxon>
        <taxon>Liliopsida</taxon>
        <taxon>Poales</taxon>
        <taxon>Poaceae</taxon>
        <taxon>PACMAD clade</taxon>
        <taxon>Panicoideae</taxon>
        <taxon>Andropogonodae</taxon>
        <taxon>Andropogoneae</taxon>
        <taxon>Tripsacinae</taxon>
        <taxon>Zea</taxon>
    </lineage>
</organism>
<sequence>MAPVADPVVLLPRLALVRLVPIRLDWHPRLPPSALAHRGRLLLHRMTVEFEVFIIAPMSKLEFVNNT</sequence>
<dbReference type="EMBL" id="BT036685">
    <property type="protein sequence ID" value="ACF81690.1"/>
    <property type="molecule type" value="mRNA"/>
</dbReference>
<dbReference type="AlphaFoldDB" id="B4FHU7"/>
<proteinExistence type="evidence at transcript level"/>
<evidence type="ECO:0000313" key="1">
    <source>
        <dbReference type="EMBL" id="ACF81690.1"/>
    </source>
</evidence>
<protein>
    <submittedName>
        <fullName evidence="1">Uncharacterized protein</fullName>
    </submittedName>
</protein>
<reference evidence="1" key="1">
    <citation type="journal article" date="2009" name="PLoS Genet.">
        <title>Sequencing, mapping, and analysis of 27,455 maize full-length cDNAs.</title>
        <authorList>
            <person name="Soderlund C."/>
            <person name="Descour A."/>
            <person name="Kudrna D."/>
            <person name="Bomhoff M."/>
            <person name="Boyd L."/>
            <person name="Currie J."/>
            <person name="Angelova A."/>
            <person name="Collura K."/>
            <person name="Wissotski M."/>
            <person name="Ashley E."/>
            <person name="Morrow D."/>
            <person name="Fernandes J."/>
            <person name="Walbot V."/>
            <person name="Yu Y."/>
        </authorList>
    </citation>
    <scope>NUCLEOTIDE SEQUENCE</scope>
    <source>
        <strain evidence="1">B73</strain>
    </source>
</reference>
<accession>B4FHU7</accession>
<name>B4FHU7_MAIZE</name>